<reference evidence="1" key="1">
    <citation type="submission" date="2021-06" db="EMBL/GenBank/DDBJ databases">
        <authorList>
            <person name="Kallberg Y."/>
            <person name="Tangrot J."/>
            <person name="Rosling A."/>
        </authorList>
    </citation>
    <scope>NUCLEOTIDE SEQUENCE</scope>
    <source>
        <strain evidence="1">IL203A</strain>
    </source>
</reference>
<organism evidence="1 2">
    <name type="scientific">Dentiscutata heterogama</name>
    <dbReference type="NCBI Taxonomy" id="1316150"/>
    <lineage>
        <taxon>Eukaryota</taxon>
        <taxon>Fungi</taxon>
        <taxon>Fungi incertae sedis</taxon>
        <taxon>Mucoromycota</taxon>
        <taxon>Glomeromycotina</taxon>
        <taxon>Glomeromycetes</taxon>
        <taxon>Diversisporales</taxon>
        <taxon>Gigasporaceae</taxon>
        <taxon>Dentiscutata</taxon>
    </lineage>
</organism>
<name>A0ACA9PN10_9GLOM</name>
<protein>
    <submittedName>
        <fullName evidence="1">2144_t:CDS:1</fullName>
    </submittedName>
</protein>
<comment type="caution">
    <text evidence="1">The sequence shown here is derived from an EMBL/GenBank/DDBJ whole genome shotgun (WGS) entry which is preliminary data.</text>
</comment>
<proteinExistence type="predicted"/>
<dbReference type="Proteomes" id="UP000789702">
    <property type="component" value="Unassembled WGS sequence"/>
</dbReference>
<gene>
    <name evidence="1" type="ORF">DHETER_LOCUS12558</name>
</gene>
<sequence>YEEFQTYLSKSVVESDDNAEVECNNNSPVECNVNFAEEYVENFTEFVVDQNFYAESIQESTGSSDTIHKNTININVGDTFYSWEIAETHLNQYASFSRVSIPNQVIDPIQQCQRPSRKIGQYNHPMVSDLALHTPKYRRLSNEIMEQIKFYVTKRNMESKQIYPLLSASFPNQIICKRDLYNTIQKFKAPFVKCQGDAQHIVNKLIDLQKKEAGW</sequence>
<accession>A0ACA9PN10</accession>
<dbReference type="EMBL" id="CAJVPU010031236">
    <property type="protein sequence ID" value="CAG8716321.1"/>
    <property type="molecule type" value="Genomic_DNA"/>
</dbReference>
<evidence type="ECO:0000313" key="2">
    <source>
        <dbReference type="Proteomes" id="UP000789702"/>
    </source>
</evidence>
<feature type="non-terminal residue" evidence="1">
    <location>
        <position position="215"/>
    </location>
</feature>
<feature type="non-terminal residue" evidence="1">
    <location>
        <position position="1"/>
    </location>
</feature>
<evidence type="ECO:0000313" key="1">
    <source>
        <dbReference type="EMBL" id="CAG8716321.1"/>
    </source>
</evidence>
<keyword evidence="2" id="KW-1185">Reference proteome</keyword>